<protein>
    <submittedName>
        <fullName evidence="2">Uncharacterized protein</fullName>
    </submittedName>
</protein>
<sequence>MECNIIMIIFIFVLVITVISYWYDKFSSSFETMTSVTAESNEAIQNAASLYANQETLYVPNLVVSGNIIVGGYGEFGGAAYVGNNGSNRYAMFTHVNKQGNEYGIIYDGTTGGYLNLNTDSTGQIVMHNNNVWGSSMVSYNNGVLSNNGNTYLKRMDAVKLLNGYPTTSSGTPTFQAPLATCGNPGSSWCNNSVQYGVVCGRTASDQSVFQWQLT</sequence>
<proteinExistence type="predicted"/>
<keyword evidence="1" id="KW-1133">Transmembrane helix</keyword>
<accession>A0A3G4ZRI7</accession>
<feature type="transmembrane region" description="Helical" evidence="1">
    <location>
        <begin position="6"/>
        <end position="23"/>
    </location>
</feature>
<reference evidence="2" key="1">
    <citation type="submission" date="2018-10" db="EMBL/GenBank/DDBJ databases">
        <title>Hidden diversity of soil giant viruses.</title>
        <authorList>
            <person name="Schulz F."/>
            <person name="Alteio L."/>
            <person name="Goudeau D."/>
            <person name="Ryan E.M."/>
            <person name="Malmstrom R.R."/>
            <person name="Blanchard J."/>
            <person name="Woyke T."/>
        </authorList>
    </citation>
    <scope>NUCLEOTIDE SEQUENCE</scope>
    <source>
        <strain evidence="2">DSV1</strain>
    </source>
</reference>
<evidence type="ECO:0000313" key="2">
    <source>
        <dbReference type="EMBL" id="AYV77507.1"/>
    </source>
</evidence>
<name>A0A3G4ZRI7_9VIRU</name>
<gene>
    <name evidence="2" type="ORF">Dasosvirus4_28</name>
</gene>
<organism evidence="2">
    <name type="scientific">Dasosvirus sp</name>
    <dbReference type="NCBI Taxonomy" id="2487764"/>
    <lineage>
        <taxon>Viruses</taxon>
        <taxon>Varidnaviria</taxon>
        <taxon>Bamfordvirae</taxon>
        <taxon>Nucleocytoviricota</taxon>
        <taxon>Megaviricetes</taxon>
        <taxon>Imitervirales</taxon>
        <taxon>Mimiviridae</taxon>
        <taxon>Klosneuvirinae</taxon>
    </lineage>
</organism>
<evidence type="ECO:0000256" key="1">
    <source>
        <dbReference type="SAM" id="Phobius"/>
    </source>
</evidence>
<keyword evidence="1" id="KW-0812">Transmembrane</keyword>
<dbReference type="EMBL" id="MK072045">
    <property type="protein sequence ID" value="AYV77507.1"/>
    <property type="molecule type" value="Genomic_DNA"/>
</dbReference>
<keyword evidence="1" id="KW-0472">Membrane</keyword>